<proteinExistence type="predicted"/>
<feature type="compositionally biased region" description="Basic residues" evidence="1">
    <location>
        <begin position="1"/>
        <end position="10"/>
    </location>
</feature>
<dbReference type="AlphaFoldDB" id="A0A3N4I4T7"/>
<evidence type="ECO:0000313" key="2">
    <source>
        <dbReference type="EMBL" id="RPA76864.1"/>
    </source>
</evidence>
<reference evidence="2 3" key="1">
    <citation type="journal article" date="2018" name="Nat. Ecol. Evol.">
        <title>Pezizomycetes genomes reveal the molecular basis of ectomycorrhizal truffle lifestyle.</title>
        <authorList>
            <person name="Murat C."/>
            <person name="Payen T."/>
            <person name="Noel B."/>
            <person name="Kuo A."/>
            <person name="Morin E."/>
            <person name="Chen J."/>
            <person name="Kohler A."/>
            <person name="Krizsan K."/>
            <person name="Balestrini R."/>
            <person name="Da Silva C."/>
            <person name="Montanini B."/>
            <person name="Hainaut M."/>
            <person name="Levati E."/>
            <person name="Barry K.W."/>
            <person name="Belfiori B."/>
            <person name="Cichocki N."/>
            <person name="Clum A."/>
            <person name="Dockter R.B."/>
            <person name="Fauchery L."/>
            <person name="Guy J."/>
            <person name="Iotti M."/>
            <person name="Le Tacon F."/>
            <person name="Lindquist E.A."/>
            <person name="Lipzen A."/>
            <person name="Malagnac F."/>
            <person name="Mello A."/>
            <person name="Molinier V."/>
            <person name="Miyauchi S."/>
            <person name="Poulain J."/>
            <person name="Riccioni C."/>
            <person name="Rubini A."/>
            <person name="Sitrit Y."/>
            <person name="Splivallo R."/>
            <person name="Traeger S."/>
            <person name="Wang M."/>
            <person name="Zifcakova L."/>
            <person name="Wipf D."/>
            <person name="Zambonelli A."/>
            <person name="Paolocci F."/>
            <person name="Nowrousian M."/>
            <person name="Ottonello S."/>
            <person name="Baldrian P."/>
            <person name="Spatafora J.W."/>
            <person name="Henrissat B."/>
            <person name="Nagy L.G."/>
            <person name="Aury J.M."/>
            <person name="Wincker P."/>
            <person name="Grigoriev I.V."/>
            <person name="Bonfante P."/>
            <person name="Martin F.M."/>
        </authorList>
    </citation>
    <scope>NUCLEOTIDE SEQUENCE [LARGE SCALE GENOMIC DNA]</scope>
    <source>
        <strain evidence="2 3">RN42</strain>
    </source>
</reference>
<name>A0A3N4I4T7_ASCIM</name>
<dbReference type="Proteomes" id="UP000275078">
    <property type="component" value="Unassembled WGS sequence"/>
</dbReference>
<keyword evidence="3" id="KW-1185">Reference proteome</keyword>
<feature type="region of interest" description="Disordered" evidence="1">
    <location>
        <begin position="1"/>
        <end position="71"/>
    </location>
</feature>
<gene>
    <name evidence="2" type="ORF">BJ508DRAFT_180687</name>
</gene>
<evidence type="ECO:0000313" key="3">
    <source>
        <dbReference type="Proteomes" id="UP000275078"/>
    </source>
</evidence>
<dbReference type="EMBL" id="ML119736">
    <property type="protein sequence ID" value="RPA76864.1"/>
    <property type="molecule type" value="Genomic_DNA"/>
</dbReference>
<evidence type="ECO:0000256" key="1">
    <source>
        <dbReference type="SAM" id="MobiDB-lite"/>
    </source>
</evidence>
<organism evidence="2 3">
    <name type="scientific">Ascobolus immersus RN42</name>
    <dbReference type="NCBI Taxonomy" id="1160509"/>
    <lineage>
        <taxon>Eukaryota</taxon>
        <taxon>Fungi</taxon>
        <taxon>Dikarya</taxon>
        <taxon>Ascomycota</taxon>
        <taxon>Pezizomycotina</taxon>
        <taxon>Pezizomycetes</taxon>
        <taxon>Pezizales</taxon>
        <taxon>Ascobolaceae</taxon>
        <taxon>Ascobolus</taxon>
    </lineage>
</organism>
<protein>
    <submittedName>
        <fullName evidence="2">Uncharacterized protein</fullName>
    </submittedName>
</protein>
<accession>A0A3N4I4T7</accession>
<feature type="compositionally biased region" description="Polar residues" evidence="1">
    <location>
        <begin position="20"/>
        <end position="50"/>
    </location>
</feature>
<sequence>MRYLQKRRPRTEKETDRKTNAAQTQPEKTETQNELSLSPKNAATNFSRTSGPLIHPATSKKNSQLKIHIAQ</sequence>